<comment type="caution">
    <text evidence="2">The sequence shown here is derived from an EMBL/GenBank/DDBJ whole genome shotgun (WGS) entry which is preliminary data.</text>
</comment>
<protein>
    <recommendedName>
        <fullName evidence="1">Endonuclease/exonuclease/phosphatase domain-containing protein</fullName>
    </recommendedName>
</protein>
<reference evidence="2 3" key="1">
    <citation type="submission" date="2018-10" db="EMBL/GenBank/DDBJ databases">
        <title>Transmission dynamics of multidrug resistant bacteria on intensive care unit surfaces.</title>
        <authorList>
            <person name="D'Souza A.W."/>
            <person name="Potter R.F."/>
            <person name="Wallace M."/>
            <person name="Shupe A."/>
            <person name="Patel S."/>
            <person name="Sun S."/>
            <person name="Gul D."/>
            <person name="Kwon J.H."/>
            <person name="Andleeb S."/>
            <person name="Burnham C.-A.D."/>
            <person name="Dantas G."/>
        </authorList>
    </citation>
    <scope>NUCLEOTIDE SEQUENCE [LARGE SCALE GENOMIC DNA]</scope>
    <source>
        <strain evidence="2 3">WF_348</strain>
    </source>
</reference>
<evidence type="ECO:0000313" key="3">
    <source>
        <dbReference type="Proteomes" id="UP000267844"/>
    </source>
</evidence>
<dbReference type="PANTHER" id="PTHR12121">
    <property type="entry name" value="CARBON CATABOLITE REPRESSOR PROTEIN 4"/>
    <property type="match status" value="1"/>
</dbReference>
<dbReference type="Proteomes" id="UP000267844">
    <property type="component" value="Unassembled WGS sequence"/>
</dbReference>
<dbReference type="AlphaFoldDB" id="A0A3R8TVI5"/>
<gene>
    <name evidence="2" type="ORF">EGI89_11860</name>
</gene>
<feature type="domain" description="Endonuclease/exonuclease/phosphatase" evidence="1">
    <location>
        <begin position="26"/>
        <end position="105"/>
    </location>
</feature>
<proteinExistence type="predicted"/>
<sequence>MKKYISLSLVLIMTMIGFAQQNISIMSYNIRLASVDDGANHWNIRKQKLVDLIKYYDADFVGVQEAQVPQLDFIKQNNSSLDFIGSPRNDDKNAEYSAIFYKKDQYKVLEQHTFWLSETPEKMSKGWDASYYRIITYGLFQDKKTKIHFG</sequence>
<accession>A0A3R8TVI5</accession>
<dbReference type="InterPro" id="IPR036691">
    <property type="entry name" value="Endo/exonu/phosph_ase_sf"/>
</dbReference>
<dbReference type="EMBL" id="RHPO01000030">
    <property type="protein sequence ID" value="RRT89561.1"/>
    <property type="molecule type" value="Genomic_DNA"/>
</dbReference>
<dbReference type="InterPro" id="IPR050410">
    <property type="entry name" value="CCR4/nocturin_mRNA_transcr"/>
</dbReference>
<name>A0A3R8TVI5_9FLAO</name>
<dbReference type="GO" id="GO:0000175">
    <property type="term" value="F:3'-5'-RNA exonuclease activity"/>
    <property type="evidence" value="ECO:0007669"/>
    <property type="project" value="TreeGrafter"/>
</dbReference>
<dbReference type="InterPro" id="IPR005135">
    <property type="entry name" value="Endo/exonuclease/phosphatase"/>
</dbReference>
<organism evidence="2 3">
    <name type="scientific">Empedobacter falsenii</name>
    <dbReference type="NCBI Taxonomy" id="343874"/>
    <lineage>
        <taxon>Bacteria</taxon>
        <taxon>Pseudomonadati</taxon>
        <taxon>Bacteroidota</taxon>
        <taxon>Flavobacteriia</taxon>
        <taxon>Flavobacteriales</taxon>
        <taxon>Weeksellaceae</taxon>
        <taxon>Empedobacter</taxon>
    </lineage>
</organism>
<dbReference type="SUPFAM" id="SSF56219">
    <property type="entry name" value="DNase I-like"/>
    <property type="match status" value="1"/>
</dbReference>
<evidence type="ECO:0000313" key="2">
    <source>
        <dbReference type="EMBL" id="RRT89561.1"/>
    </source>
</evidence>
<dbReference type="PANTHER" id="PTHR12121:SF36">
    <property type="entry name" value="ENDONUCLEASE_EXONUCLEASE_PHOSPHATASE DOMAIN-CONTAINING PROTEIN"/>
    <property type="match status" value="1"/>
</dbReference>
<evidence type="ECO:0000259" key="1">
    <source>
        <dbReference type="Pfam" id="PF03372"/>
    </source>
</evidence>
<dbReference type="Pfam" id="PF03372">
    <property type="entry name" value="Exo_endo_phos"/>
    <property type="match status" value="1"/>
</dbReference>
<dbReference type="RefSeq" id="WP_125350340.1">
    <property type="nucleotide sequence ID" value="NZ_RHPN01000030.1"/>
</dbReference>
<dbReference type="Gene3D" id="3.60.10.10">
    <property type="entry name" value="Endonuclease/exonuclease/phosphatase"/>
    <property type="match status" value="1"/>
</dbReference>